<reference evidence="8" key="1">
    <citation type="submission" date="2025-08" db="UniProtKB">
        <authorList>
            <consortium name="Ensembl"/>
        </authorList>
    </citation>
    <scope>IDENTIFICATION</scope>
</reference>
<dbReference type="PRINTS" id="PR01315">
    <property type="entry name" value="BATTENIN"/>
</dbReference>
<sequence length="404" mass="44221">MNIFYFIDPSESAYPVLSVPSCDYRLRLLGLCNNFAYVVMLSAAHDILKRQESGNATNSATVAVDFQVGNSSNSSRYDCNPVSTAAVLLADILPTLVIKLCAPFVIHKLPYGFRVLFCAIMAATSFLLVSFSSAVWMSILGVIFASISSGLGELSFLSLTVFFSRDVLGGWGSGTGGAGVAGAFLYAGLTQVGLSPQTTLLIMLVVPVYCCLLLNNYTDHVIFPLNVTEDRTTGPLTFTEKLHIIKGLLKFVFPLGLVYFAEYFINQGLMELLYFPNSSLSHAEQYRWYQMLYQVGVLVSRSSLCCVKIRKLWALSLLQVVNAVVLLFAVGYQFLPSAWLVFVIVLYEGLLGGAAYVNTFYFISKETEDRQREFAMAAASVGDSLGIALAGLAAFPVHRYFCSL</sequence>
<keyword evidence="4 7" id="KW-0812">Transmembrane</keyword>
<feature type="transmembrane region" description="Helical" evidence="7">
    <location>
        <begin position="374"/>
        <end position="395"/>
    </location>
</feature>
<dbReference type="Pfam" id="PF02487">
    <property type="entry name" value="CLN3"/>
    <property type="match status" value="2"/>
</dbReference>
<dbReference type="PANTHER" id="PTHR10981:SF0">
    <property type="entry name" value="BATTENIN"/>
    <property type="match status" value="1"/>
</dbReference>
<reference evidence="8" key="2">
    <citation type="submission" date="2025-09" db="UniProtKB">
        <authorList>
            <consortium name="Ensembl"/>
        </authorList>
    </citation>
    <scope>IDENTIFICATION</scope>
</reference>
<keyword evidence="6 7" id="KW-0472">Membrane</keyword>
<dbReference type="AlphaFoldDB" id="A0A8P4G356"/>
<evidence type="ECO:0000256" key="3">
    <source>
        <dbReference type="ARBA" id="ARBA00022448"/>
    </source>
</evidence>
<keyword evidence="5 7" id="KW-1133">Transmembrane helix</keyword>
<feature type="transmembrane region" description="Helical" evidence="7">
    <location>
        <begin position="244"/>
        <end position="265"/>
    </location>
</feature>
<gene>
    <name evidence="8" type="primary">cln3</name>
</gene>
<name>A0A8P4G356_DICLA</name>
<evidence type="ECO:0000256" key="4">
    <source>
        <dbReference type="ARBA" id="ARBA00022692"/>
    </source>
</evidence>
<dbReference type="SUPFAM" id="SSF103473">
    <property type="entry name" value="MFS general substrate transporter"/>
    <property type="match status" value="1"/>
</dbReference>
<dbReference type="GO" id="GO:0005765">
    <property type="term" value="C:lysosomal membrane"/>
    <property type="evidence" value="ECO:0007669"/>
    <property type="project" value="UniProtKB-SubCell"/>
</dbReference>
<evidence type="ECO:0000256" key="2">
    <source>
        <dbReference type="ARBA" id="ARBA00007467"/>
    </source>
</evidence>
<dbReference type="PIRSF" id="PIRSF015974">
    <property type="entry name" value="CLN3_BTN1"/>
    <property type="match status" value="1"/>
</dbReference>
<accession>A0A8P4G356</accession>
<organism evidence="8 9">
    <name type="scientific">Dicentrarchus labrax</name>
    <name type="common">European seabass</name>
    <name type="synonym">Morone labrax</name>
    <dbReference type="NCBI Taxonomy" id="13489"/>
    <lineage>
        <taxon>Eukaryota</taxon>
        <taxon>Metazoa</taxon>
        <taxon>Chordata</taxon>
        <taxon>Craniata</taxon>
        <taxon>Vertebrata</taxon>
        <taxon>Euteleostomi</taxon>
        <taxon>Actinopterygii</taxon>
        <taxon>Neopterygii</taxon>
        <taxon>Teleostei</taxon>
        <taxon>Neoteleostei</taxon>
        <taxon>Acanthomorphata</taxon>
        <taxon>Eupercaria</taxon>
        <taxon>Moronidae</taxon>
        <taxon>Dicentrarchus</taxon>
    </lineage>
</organism>
<dbReference type="Ensembl" id="ENSDLAT00005077058.1">
    <property type="protein sequence ID" value="ENSDLAP00005067113.1"/>
    <property type="gene ID" value="ENSDLAG00005025305.2"/>
</dbReference>
<evidence type="ECO:0000256" key="6">
    <source>
        <dbReference type="ARBA" id="ARBA00023136"/>
    </source>
</evidence>
<dbReference type="PANTHER" id="PTHR10981">
    <property type="entry name" value="BATTENIN"/>
    <property type="match status" value="1"/>
</dbReference>
<keyword evidence="9" id="KW-1185">Reference proteome</keyword>
<dbReference type="GO" id="GO:0012505">
    <property type="term" value="C:endomembrane system"/>
    <property type="evidence" value="ECO:0007669"/>
    <property type="project" value="UniProtKB-SubCell"/>
</dbReference>
<feature type="transmembrane region" description="Helical" evidence="7">
    <location>
        <begin position="199"/>
        <end position="217"/>
    </location>
</feature>
<dbReference type="InterPro" id="IPR003492">
    <property type="entry name" value="Battenin_disease_Cln3"/>
</dbReference>
<feature type="transmembrane region" description="Helical" evidence="7">
    <location>
        <begin position="338"/>
        <end position="362"/>
    </location>
</feature>
<feature type="transmembrane region" description="Helical" evidence="7">
    <location>
        <begin position="114"/>
        <end position="147"/>
    </location>
</feature>
<dbReference type="InterPro" id="IPR036259">
    <property type="entry name" value="MFS_trans_sf"/>
</dbReference>
<keyword evidence="3" id="KW-0813">Transport</keyword>
<keyword evidence="7" id="KW-0458">Lysosome</keyword>
<dbReference type="GO" id="GO:0051453">
    <property type="term" value="P:regulation of intracellular pH"/>
    <property type="evidence" value="ECO:0007669"/>
    <property type="project" value="TreeGrafter"/>
</dbReference>
<evidence type="ECO:0000256" key="1">
    <source>
        <dbReference type="ARBA" id="ARBA00004127"/>
    </source>
</evidence>
<evidence type="ECO:0000256" key="5">
    <source>
        <dbReference type="ARBA" id="ARBA00022989"/>
    </source>
</evidence>
<dbReference type="GO" id="GO:0007040">
    <property type="term" value="P:lysosome organization"/>
    <property type="evidence" value="ECO:0007669"/>
    <property type="project" value="TreeGrafter"/>
</dbReference>
<dbReference type="Gene3D" id="1.20.1250.20">
    <property type="entry name" value="MFS general substrate transporter like domains"/>
    <property type="match status" value="1"/>
</dbReference>
<comment type="subcellular location">
    <subcellularLocation>
        <location evidence="1">Endomembrane system</location>
        <topology evidence="1">Multi-pass membrane protein</topology>
    </subcellularLocation>
    <subcellularLocation>
        <location evidence="7">Lysosome membrane</location>
        <topology evidence="7">Multi-pass membrane protein</topology>
    </subcellularLocation>
</comment>
<feature type="transmembrane region" description="Helical" evidence="7">
    <location>
        <begin position="167"/>
        <end position="187"/>
    </location>
</feature>
<evidence type="ECO:0000313" key="9">
    <source>
        <dbReference type="Proteomes" id="UP000694389"/>
    </source>
</evidence>
<evidence type="ECO:0000313" key="8">
    <source>
        <dbReference type="Ensembl" id="ENSDLAP00005067113.1"/>
    </source>
</evidence>
<comment type="similarity">
    <text evidence="2 7">Belongs to the battenin family.</text>
</comment>
<feature type="transmembrane region" description="Helical" evidence="7">
    <location>
        <begin position="82"/>
        <end position="102"/>
    </location>
</feature>
<evidence type="ECO:0000256" key="7">
    <source>
        <dbReference type="RuleBase" id="RU361113"/>
    </source>
</evidence>
<protein>
    <recommendedName>
        <fullName evidence="7">Battenin</fullName>
    </recommendedName>
</protein>
<dbReference type="Proteomes" id="UP000694389">
    <property type="component" value="Unassembled WGS sequence"/>
</dbReference>
<dbReference type="InterPro" id="IPR018460">
    <property type="entry name" value="Battenin_disease_Cln3_subgr"/>
</dbReference>
<dbReference type="GeneTree" id="ENSGT00390000003249"/>
<proteinExistence type="inferred from homology"/>
<feature type="transmembrane region" description="Helical" evidence="7">
    <location>
        <begin position="312"/>
        <end position="332"/>
    </location>
</feature>